<evidence type="ECO:0000313" key="1">
    <source>
        <dbReference type="EMBL" id="GMR49542.1"/>
    </source>
</evidence>
<evidence type="ECO:0000313" key="2">
    <source>
        <dbReference type="Proteomes" id="UP001328107"/>
    </source>
</evidence>
<comment type="caution">
    <text evidence="1">The sequence shown here is derived from an EMBL/GenBank/DDBJ whole genome shotgun (WGS) entry which is preliminary data.</text>
</comment>
<dbReference type="Proteomes" id="UP001328107">
    <property type="component" value="Unassembled WGS sequence"/>
</dbReference>
<reference evidence="2" key="1">
    <citation type="submission" date="2022-10" db="EMBL/GenBank/DDBJ databases">
        <title>Genome assembly of Pristionchus species.</title>
        <authorList>
            <person name="Yoshida K."/>
            <person name="Sommer R.J."/>
        </authorList>
    </citation>
    <scope>NUCLEOTIDE SEQUENCE [LARGE SCALE GENOMIC DNA]</scope>
    <source>
        <strain evidence="2">RS5460</strain>
    </source>
</reference>
<gene>
    <name evidence="1" type="ORF">PMAYCL1PPCAC_19737</name>
</gene>
<name>A0AAN5I2G9_9BILA</name>
<dbReference type="AlphaFoldDB" id="A0AAN5I2G9"/>
<accession>A0AAN5I2G9</accession>
<proteinExistence type="predicted"/>
<dbReference type="EMBL" id="BTRK01000004">
    <property type="protein sequence ID" value="GMR49542.1"/>
    <property type="molecule type" value="Genomic_DNA"/>
</dbReference>
<protein>
    <submittedName>
        <fullName evidence="1">Uncharacterized protein</fullName>
    </submittedName>
</protein>
<keyword evidence="2" id="KW-1185">Reference proteome</keyword>
<sequence length="170" mass="20269">MGESYGYCNKAYIVTKHKFDQIILDIHKIEISNTVKMLIDLLSFVRSIYFYCRINHNSERTPYPITDWAETIVEVFSRKVDTMKIDGLFAFHGYLTHDIANELAQRLPMLGKEIWFDTYVFGTENTKQYTRYMHVIQISQNTDQRLRPEHSSLYRMTIKHSTRTNEEFHD</sequence>
<organism evidence="1 2">
    <name type="scientific">Pristionchus mayeri</name>
    <dbReference type="NCBI Taxonomy" id="1317129"/>
    <lineage>
        <taxon>Eukaryota</taxon>
        <taxon>Metazoa</taxon>
        <taxon>Ecdysozoa</taxon>
        <taxon>Nematoda</taxon>
        <taxon>Chromadorea</taxon>
        <taxon>Rhabditida</taxon>
        <taxon>Rhabditina</taxon>
        <taxon>Diplogasteromorpha</taxon>
        <taxon>Diplogasteroidea</taxon>
        <taxon>Neodiplogasteridae</taxon>
        <taxon>Pristionchus</taxon>
    </lineage>
</organism>